<evidence type="ECO:0000256" key="10">
    <source>
        <dbReference type="PIRSR" id="PIRSR016496-1"/>
    </source>
</evidence>
<evidence type="ECO:0000256" key="5">
    <source>
        <dbReference type="ARBA" id="ARBA00022741"/>
    </source>
</evidence>
<evidence type="ECO:0000256" key="2">
    <source>
        <dbReference type="ARBA" id="ARBA00012908"/>
    </source>
</evidence>
<gene>
    <name evidence="14 15" type="primary">LOC106152890</name>
</gene>
<evidence type="ECO:0000313" key="13">
    <source>
        <dbReference type="Proteomes" id="UP000085678"/>
    </source>
</evidence>
<keyword evidence="7 10" id="KW-0067">ATP-binding</keyword>
<dbReference type="GO" id="GO:0016301">
    <property type="term" value="F:kinase activity"/>
    <property type="evidence" value="ECO:0007669"/>
    <property type="project" value="UniProtKB-KW"/>
</dbReference>
<dbReference type="OrthoDB" id="1934954at2759"/>
<evidence type="ECO:0000256" key="11">
    <source>
        <dbReference type="PIRSR" id="PIRSR016496-2"/>
    </source>
</evidence>
<dbReference type="STRING" id="7574.A0A1S3HAD7"/>
<feature type="domain" description="Aspartate/glutamate/uridylate kinase" evidence="12">
    <location>
        <begin position="4"/>
        <end position="247"/>
    </location>
</feature>
<feature type="binding site" evidence="10">
    <location>
        <position position="227"/>
    </location>
    <ligand>
        <name>ATP</name>
        <dbReference type="ChEBI" id="CHEBI:30616"/>
    </ligand>
</feature>
<keyword evidence="13" id="KW-1185">Reference proteome</keyword>
<evidence type="ECO:0000256" key="9">
    <source>
        <dbReference type="ARBA" id="ARBA00049063"/>
    </source>
</evidence>
<evidence type="ECO:0000313" key="14">
    <source>
        <dbReference type="RefSeq" id="XP_013382079.1"/>
    </source>
</evidence>
<feature type="binding site" evidence="10">
    <location>
        <position position="179"/>
    </location>
    <ligand>
        <name>ATP</name>
        <dbReference type="ChEBI" id="CHEBI:30616"/>
    </ligand>
</feature>
<evidence type="ECO:0000313" key="15">
    <source>
        <dbReference type="RefSeq" id="XP_013382081.1"/>
    </source>
</evidence>
<evidence type="ECO:0000256" key="7">
    <source>
        <dbReference type="ARBA" id="ARBA00022840"/>
    </source>
</evidence>
<dbReference type="GO" id="GO:0102043">
    <property type="term" value="F:isopentenyl phosphate kinase activity"/>
    <property type="evidence" value="ECO:0007669"/>
    <property type="project" value="UniProtKB-EC"/>
</dbReference>
<dbReference type="NCBIfam" id="NF040647">
    <property type="entry name" value="IPPK_Arch"/>
    <property type="match status" value="1"/>
</dbReference>
<dbReference type="Gene3D" id="3.40.1160.10">
    <property type="entry name" value="Acetylglutamate kinase-like"/>
    <property type="match status" value="1"/>
</dbReference>
<dbReference type="InterPro" id="IPR036393">
    <property type="entry name" value="AceGlu_kinase-like_sf"/>
</dbReference>
<dbReference type="InterPro" id="IPR024192">
    <property type="entry name" value="Fosfomycin_R_FomA-type"/>
</dbReference>
<dbReference type="Proteomes" id="UP000085678">
    <property type="component" value="Unplaced"/>
</dbReference>
<feature type="binding site" evidence="10">
    <location>
        <begin position="7"/>
        <end position="11"/>
    </location>
    <ligand>
        <name>ATP</name>
        <dbReference type="ChEBI" id="CHEBI:30616"/>
    </ligand>
</feature>
<dbReference type="KEGG" id="lak:106152890"/>
<proteinExistence type="inferred from homology"/>
<dbReference type="OMA" id="HHNASEH"/>
<feature type="binding site" evidence="10">
    <location>
        <position position="51"/>
    </location>
    <ligand>
        <name>ATP</name>
        <dbReference type="ChEBI" id="CHEBI:30616"/>
    </ligand>
</feature>
<evidence type="ECO:0000256" key="3">
    <source>
        <dbReference type="ARBA" id="ARBA00017267"/>
    </source>
</evidence>
<dbReference type="PIRSF" id="PIRSF016496">
    <property type="entry name" value="Kin_FomA"/>
    <property type="match status" value="1"/>
</dbReference>
<dbReference type="RefSeq" id="XP_013382081.1">
    <property type="nucleotide sequence ID" value="XM_013526627.2"/>
</dbReference>
<feature type="binding site" evidence="10">
    <location>
        <position position="223"/>
    </location>
    <ligand>
        <name>ATP</name>
        <dbReference type="ChEBI" id="CHEBI:30616"/>
    </ligand>
</feature>
<evidence type="ECO:0000256" key="8">
    <source>
        <dbReference type="ARBA" id="ARBA00023229"/>
    </source>
</evidence>
<dbReference type="GO" id="GO:0016114">
    <property type="term" value="P:terpenoid biosynthetic process"/>
    <property type="evidence" value="ECO:0007669"/>
    <property type="project" value="TreeGrafter"/>
</dbReference>
<comment type="similarity">
    <text evidence="1">Belongs to the isopentenyl phosphate kinase family.</text>
</comment>
<dbReference type="SUPFAM" id="SSF53633">
    <property type="entry name" value="Carbamate kinase-like"/>
    <property type="match status" value="1"/>
</dbReference>
<evidence type="ECO:0000256" key="1">
    <source>
        <dbReference type="ARBA" id="ARBA00010540"/>
    </source>
</evidence>
<evidence type="ECO:0000256" key="6">
    <source>
        <dbReference type="ARBA" id="ARBA00022777"/>
    </source>
</evidence>
<organism evidence="13 14">
    <name type="scientific">Lingula anatina</name>
    <name type="common">Brachiopod</name>
    <name type="synonym">Lingula unguis</name>
    <dbReference type="NCBI Taxonomy" id="7574"/>
    <lineage>
        <taxon>Eukaryota</taxon>
        <taxon>Metazoa</taxon>
        <taxon>Spiralia</taxon>
        <taxon>Lophotrochozoa</taxon>
        <taxon>Brachiopoda</taxon>
        <taxon>Linguliformea</taxon>
        <taxon>Lingulata</taxon>
        <taxon>Lingulida</taxon>
        <taxon>Linguloidea</taxon>
        <taxon>Lingulidae</taxon>
        <taxon>Lingula</taxon>
    </lineage>
</organism>
<feature type="binding site" evidence="10">
    <location>
        <position position="55"/>
    </location>
    <ligand>
        <name>substrate</name>
    </ligand>
</feature>
<keyword evidence="8" id="KW-0414">Isoprene biosynthesis</keyword>
<evidence type="ECO:0000256" key="4">
    <source>
        <dbReference type="ARBA" id="ARBA00022679"/>
    </source>
</evidence>
<dbReference type="Pfam" id="PF00696">
    <property type="entry name" value="AA_kinase"/>
    <property type="match status" value="1"/>
</dbReference>
<feature type="binding site" evidence="10">
    <location>
        <position position="158"/>
    </location>
    <ligand>
        <name>substrate</name>
    </ligand>
</feature>
<keyword evidence="6" id="KW-0418">Kinase</keyword>
<accession>A0A1S3HAD7</accession>
<dbReference type="PANTHER" id="PTHR43654">
    <property type="entry name" value="GLUTAMATE 5-KINASE"/>
    <property type="match status" value="1"/>
</dbReference>
<evidence type="ECO:0000259" key="12">
    <source>
        <dbReference type="Pfam" id="PF00696"/>
    </source>
</evidence>
<sequence length="277" mass="29674">MLDCIIKLGGSAITQKDCLETLKVKELKEASKLVAVCALHKLKCIIVHGAGSYGHHHAKKFGVNDGFLKKGSSERCREGFCKTRISVMKLQQQVVENLVEEGVLAVAQSPCNTWRMSGGQVVSDNVESLLALVEAGFVPVIHGDCVLDDSKGCCILSGDTVIKHICEKTSVGRVLFLTDVDGIYNRPPEVEGASLLPVINIKSSGDTDIPFLSSKSEFDVTGGIALKLNTAFKIVWVTGGKTPVFICKVGSPAATSVVLQGDFMGEKGTRIQIENLQ</sequence>
<dbReference type="EC" id="2.7.4.26" evidence="2"/>
<reference evidence="14 15" key="1">
    <citation type="submission" date="2025-04" db="UniProtKB">
        <authorList>
            <consortium name="RefSeq"/>
        </authorList>
    </citation>
    <scope>IDENTIFICATION</scope>
    <source>
        <tissue evidence="14 15">Gonads</tissue>
    </source>
</reference>
<name>A0A1S3HAD7_LINAN</name>
<dbReference type="CDD" id="cd04241">
    <property type="entry name" value="AAK_FomA-like"/>
    <property type="match status" value="1"/>
</dbReference>
<dbReference type="AlphaFoldDB" id="A0A1S3HAD7"/>
<dbReference type="GO" id="GO:0005829">
    <property type="term" value="C:cytosol"/>
    <property type="evidence" value="ECO:0007669"/>
    <property type="project" value="TreeGrafter"/>
</dbReference>
<feature type="site" description="Transition state stabilizer" evidence="11">
    <location>
        <position position="16"/>
    </location>
</feature>
<keyword evidence="5 10" id="KW-0547">Nucleotide-binding</keyword>
<dbReference type="PANTHER" id="PTHR43654:SF1">
    <property type="entry name" value="ISOPENTENYL PHOSPHATE KINASE"/>
    <property type="match status" value="1"/>
</dbReference>
<dbReference type="GeneID" id="106152890"/>
<feature type="binding site" evidence="10">
    <location>
        <position position="50"/>
    </location>
    <ligand>
        <name>substrate</name>
    </ligand>
</feature>
<dbReference type="GO" id="GO:0005524">
    <property type="term" value="F:ATP binding"/>
    <property type="evidence" value="ECO:0007669"/>
    <property type="project" value="UniProtKB-KW"/>
</dbReference>
<dbReference type="RefSeq" id="XP_013382079.1">
    <property type="nucleotide sequence ID" value="XM_013526625.2"/>
</dbReference>
<dbReference type="InterPro" id="IPR001048">
    <property type="entry name" value="Asp/Glu/Uridylate_kinase"/>
</dbReference>
<keyword evidence="4" id="KW-0808">Transferase</keyword>
<comment type="catalytic activity">
    <reaction evidence="9">
        <text>isopentenyl phosphate + ATP = isopentenyl diphosphate + ADP</text>
        <dbReference type="Rhea" id="RHEA:33963"/>
        <dbReference type="ChEBI" id="CHEBI:30616"/>
        <dbReference type="ChEBI" id="CHEBI:65078"/>
        <dbReference type="ChEBI" id="CHEBI:128769"/>
        <dbReference type="ChEBI" id="CHEBI:456216"/>
        <dbReference type="EC" id="2.7.4.26"/>
    </reaction>
</comment>
<protein>
    <recommendedName>
        <fullName evidence="3">Isopentenyl phosphate kinase</fullName>
        <ecNumber evidence="2">2.7.4.26</ecNumber>
    </recommendedName>
</protein>